<feature type="domain" description="Capsule synthesis protein CapA" evidence="2">
    <location>
        <begin position="6"/>
        <end position="275"/>
    </location>
</feature>
<accession>A0ABW0VUQ3</accession>
<dbReference type="Pfam" id="PF09587">
    <property type="entry name" value="PGA_cap"/>
    <property type="match status" value="1"/>
</dbReference>
<dbReference type="InterPro" id="IPR019079">
    <property type="entry name" value="Capsule_synth_CapA"/>
</dbReference>
<evidence type="ECO:0000313" key="3">
    <source>
        <dbReference type="EMBL" id="MFC5648722.1"/>
    </source>
</evidence>
<dbReference type="PANTHER" id="PTHR33393:SF12">
    <property type="entry name" value="CAPSULE BIOSYNTHESIS PROTEIN CAPA"/>
    <property type="match status" value="1"/>
</dbReference>
<dbReference type="PANTHER" id="PTHR33393">
    <property type="entry name" value="POLYGLUTAMINE SYNTHESIS ACCESSORY PROTEIN RV0574C-RELATED"/>
    <property type="match status" value="1"/>
</dbReference>
<dbReference type="Proteomes" id="UP001596047">
    <property type="component" value="Unassembled WGS sequence"/>
</dbReference>
<dbReference type="InterPro" id="IPR052169">
    <property type="entry name" value="CW_Biosynth-Accessory"/>
</dbReference>
<gene>
    <name evidence="3" type="ORF">ACFPYJ_06190</name>
</gene>
<dbReference type="SUPFAM" id="SSF56300">
    <property type="entry name" value="Metallo-dependent phosphatases"/>
    <property type="match status" value="1"/>
</dbReference>
<evidence type="ECO:0000313" key="4">
    <source>
        <dbReference type="Proteomes" id="UP001596047"/>
    </source>
</evidence>
<keyword evidence="4" id="KW-1185">Reference proteome</keyword>
<evidence type="ECO:0000259" key="2">
    <source>
        <dbReference type="SMART" id="SM00854"/>
    </source>
</evidence>
<organism evidence="3 4">
    <name type="scientific">Paenibacillus solisilvae</name>
    <dbReference type="NCBI Taxonomy" id="2486751"/>
    <lineage>
        <taxon>Bacteria</taxon>
        <taxon>Bacillati</taxon>
        <taxon>Bacillota</taxon>
        <taxon>Bacilli</taxon>
        <taxon>Bacillales</taxon>
        <taxon>Paenibacillaceae</taxon>
        <taxon>Paenibacillus</taxon>
    </lineage>
</organism>
<comment type="similarity">
    <text evidence="1">Belongs to the CapA family.</text>
</comment>
<protein>
    <submittedName>
        <fullName evidence="3">CapA family protein</fullName>
    </submittedName>
</protein>
<sequence>MTTEITIAAVGDILMKPLMTATMRKAGTNDYDFGDVFEPVASYLRDADLTIGNLETTFAGLKSTLKPGDSGEHVYTKSRRNPKTRNPVFNSPDEFAKTLQQHGFDVLTTANNHCMDYGIKGLNRTLRVLDTQGIAHTGTNRNLKESRKLLVRDVKGIKVGVLAYTRDTNSIPVPKDRAWAVNRISPSKIKADIDRLKAKADIIIVCLHFGYEYHKKPSVSQKKLVRLLFKYGSDVVLGSHPHVIQPAVFVRTKDQSGISKKRFAIYSLGNFVCTRLHGNDHTLNGVIVRLKVRKTKSGSLLLANAEYIPTWVSRTGTGDQMKYQIVPLKQALSYPKVAAVENKRMKRIHRHFLSHIRRKY</sequence>
<evidence type="ECO:0000256" key="1">
    <source>
        <dbReference type="ARBA" id="ARBA00005662"/>
    </source>
</evidence>
<dbReference type="CDD" id="cd07381">
    <property type="entry name" value="MPP_CapA"/>
    <property type="match status" value="1"/>
</dbReference>
<proteinExistence type="inferred from homology"/>
<dbReference type="Gene3D" id="3.60.21.10">
    <property type="match status" value="1"/>
</dbReference>
<name>A0ABW0VUQ3_9BACL</name>
<reference evidence="4" key="1">
    <citation type="journal article" date="2019" name="Int. J. Syst. Evol. Microbiol.">
        <title>The Global Catalogue of Microorganisms (GCM) 10K type strain sequencing project: providing services to taxonomists for standard genome sequencing and annotation.</title>
        <authorList>
            <consortium name="The Broad Institute Genomics Platform"/>
            <consortium name="The Broad Institute Genome Sequencing Center for Infectious Disease"/>
            <person name="Wu L."/>
            <person name="Ma J."/>
        </authorList>
    </citation>
    <scope>NUCLEOTIDE SEQUENCE [LARGE SCALE GENOMIC DNA]</scope>
    <source>
        <strain evidence="4">CGMCC 1.3240</strain>
    </source>
</reference>
<comment type="caution">
    <text evidence="3">The sequence shown here is derived from an EMBL/GenBank/DDBJ whole genome shotgun (WGS) entry which is preliminary data.</text>
</comment>
<dbReference type="EMBL" id="JBHSOW010000022">
    <property type="protein sequence ID" value="MFC5648722.1"/>
    <property type="molecule type" value="Genomic_DNA"/>
</dbReference>
<dbReference type="SMART" id="SM00854">
    <property type="entry name" value="PGA_cap"/>
    <property type="match status" value="1"/>
</dbReference>
<dbReference type="InterPro" id="IPR029052">
    <property type="entry name" value="Metallo-depent_PP-like"/>
</dbReference>
<dbReference type="RefSeq" id="WP_379187194.1">
    <property type="nucleotide sequence ID" value="NZ_JBHSOW010000022.1"/>
</dbReference>